<evidence type="ECO:0000313" key="2">
    <source>
        <dbReference type="Proteomes" id="UP000827609"/>
    </source>
</evidence>
<gene>
    <name evidence="1" type="ORF">pEaSNUABM7_00286</name>
</gene>
<reference evidence="1" key="1">
    <citation type="submission" date="2021-06" db="EMBL/GenBank/DDBJ databases">
        <title>Complete genome sequence of Erwinia phage pEa_SNUABM_7.</title>
        <authorList>
            <person name="Kim S.G."/>
            <person name="Park S.C."/>
        </authorList>
    </citation>
    <scope>NUCLEOTIDE SEQUENCE</scope>
</reference>
<name>A0AAE7WT64_9CAUD</name>
<evidence type="ECO:0000313" key="1">
    <source>
        <dbReference type="EMBL" id="QYW04954.1"/>
    </source>
</evidence>
<dbReference type="EMBL" id="MZ475896">
    <property type="protein sequence ID" value="QYW04954.1"/>
    <property type="molecule type" value="Genomic_DNA"/>
</dbReference>
<organism evidence="1 2">
    <name type="scientific">Erwinia phage pEa_SNUABM_7</name>
    <dbReference type="NCBI Taxonomy" id="2866695"/>
    <lineage>
        <taxon>Viruses</taxon>
        <taxon>Duplodnaviria</taxon>
        <taxon>Heunggongvirae</taxon>
        <taxon>Uroviricota</taxon>
        <taxon>Caudoviricetes</taxon>
        <taxon>Snuvirus</taxon>
        <taxon>Snuvirus SNUABM7</taxon>
    </lineage>
</organism>
<sequence length="93" mass="10889">MQFTSKEEIDETYAMVVHAMLAALVPDDTRTKDQRVLDYVAKHLAPNNIFDRDLFSITFEHRFKFQTTHRMMRNAKVSGAPFLYLKQAHSLKN</sequence>
<accession>A0AAE7WT64</accession>
<proteinExistence type="predicted"/>
<dbReference type="Proteomes" id="UP000827609">
    <property type="component" value="Segment"/>
</dbReference>
<protein>
    <submittedName>
        <fullName evidence="1">Uncharacterized protein</fullName>
    </submittedName>
</protein>
<keyword evidence="2" id="KW-1185">Reference proteome</keyword>